<feature type="disulfide bond" evidence="9">
    <location>
        <begin position="492"/>
        <end position="504"/>
    </location>
</feature>
<keyword evidence="3" id="KW-0677">Repeat</keyword>
<dbReference type="PROSITE" id="PS50068">
    <property type="entry name" value="LDLRA_2"/>
    <property type="match status" value="4"/>
</dbReference>
<dbReference type="InterPro" id="IPR002172">
    <property type="entry name" value="LDrepeatLR_classA_rpt"/>
</dbReference>
<evidence type="ECO:0000256" key="10">
    <source>
        <dbReference type="SAM" id="Phobius"/>
    </source>
</evidence>
<feature type="disulfide bond" evidence="9">
    <location>
        <begin position="460"/>
        <end position="478"/>
    </location>
</feature>
<dbReference type="Pfam" id="PF00057">
    <property type="entry name" value="Ldl_recept_a"/>
    <property type="match status" value="3"/>
</dbReference>
<dbReference type="GO" id="GO:0043235">
    <property type="term" value="C:receptor complex"/>
    <property type="evidence" value="ECO:0007669"/>
    <property type="project" value="TreeGrafter"/>
</dbReference>
<name>A0A2H1WWB0_SPOFR</name>
<feature type="disulfide bond" evidence="9">
    <location>
        <begin position="453"/>
        <end position="465"/>
    </location>
</feature>
<dbReference type="InterPro" id="IPR036055">
    <property type="entry name" value="LDL_receptor-like_sf"/>
</dbReference>
<evidence type="ECO:0000256" key="8">
    <source>
        <dbReference type="ARBA" id="ARBA00023180"/>
    </source>
</evidence>
<feature type="disulfide bond" evidence="9">
    <location>
        <begin position="396"/>
        <end position="411"/>
    </location>
</feature>
<evidence type="ECO:0000313" key="11">
    <source>
        <dbReference type="EMBL" id="SOQ57277.1"/>
    </source>
</evidence>
<dbReference type="EMBL" id="ODYU01011505">
    <property type="protein sequence ID" value="SOQ57277.1"/>
    <property type="molecule type" value="Genomic_DNA"/>
</dbReference>
<dbReference type="AlphaFoldDB" id="A0A2H1WWB0"/>
<dbReference type="SUPFAM" id="SSF57424">
    <property type="entry name" value="LDL receptor-like module"/>
    <property type="match status" value="4"/>
</dbReference>
<dbReference type="SMART" id="SM00192">
    <property type="entry name" value="LDLa"/>
    <property type="match status" value="4"/>
</dbReference>
<proteinExistence type="predicted"/>
<dbReference type="GO" id="GO:0005886">
    <property type="term" value="C:plasma membrane"/>
    <property type="evidence" value="ECO:0007669"/>
    <property type="project" value="TreeGrafter"/>
</dbReference>
<organism evidence="11">
    <name type="scientific">Spodoptera frugiperda</name>
    <name type="common">Fall armyworm</name>
    <dbReference type="NCBI Taxonomy" id="7108"/>
    <lineage>
        <taxon>Eukaryota</taxon>
        <taxon>Metazoa</taxon>
        <taxon>Ecdysozoa</taxon>
        <taxon>Arthropoda</taxon>
        <taxon>Hexapoda</taxon>
        <taxon>Insecta</taxon>
        <taxon>Pterygota</taxon>
        <taxon>Neoptera</taxon>
        <taxon>Endopterygota</taxon>
        <taxon>Lepidoptera</taxon>
        <taxon>Glossata</taxon>
        <taxon>Ditrysia</taxon>
        <taxon>Noctuoidea</taxon>
        <taxon>Noctuidae</taxon>
        <taxon>Amphipyrinae</taxon>
        <taxon>Spodoptera</taxon>
    </lineage>
</organism>
<dbReference type="Gene3D" id="4.10.400.10">
    <property type="entry name" value="Low-density Lipoprotein Receptor"/>
    <property type="match status" value="4"/>
</dbReference>
<dbReference type="PRINTS" id="PR00261">
    <property type="entry name" value="LDLRECEPTOR"/>
</dbReference>
<protein>
    <submittedName>
        <fullName evidence="11">SFRICE_004549</fullName>
    </submittedName>
</protein>
<comment type="caution">
    <text evidence="9">Lacks conserved residue(s) required for the propagation of feature annotation.</text>
</comment>
<reference evidence="11" key="1">
    <citation type="submission" date="2016-07" db="EMBL/GenBank/DDBJ databases">
        <authorList>
            <person name="Bretaudeau A."/>
        </authorList>
    </citation>
    <scope>NUCLEOTIDE SEQUENCE</scope>
    <source>
        <strain evidence="11">Rice</strain>
        <tissue evidence="11">Whole body</tissue>
    </source>
</reference>
<keyword evidence="6 9" id="KW-1015">Disulfide bond</keyword>
<feature type="disulfide bond" evidence="9">
    <location>
        <begin position="511"/>
        <end position="526"/>
    </location>
</feature>
<sequence>MTLTGSFDDSITTDNFERSINLDSLYCSHLWKNSNLRSAIITAPPKDRNVITYCYTCKGKIRKYELKSPRNFTPHNHSTPNKDIAIEKDETFVNNRQDETNLGQAVCSYNNNISRDIESDHTNVENKLRIPSISQHIDSSFRQKFTSYEMASNDVSRQRLRKNLRGFGCIVNFASADSPVKKRTQIQACSISVMIVAIVIISFILVNFTNPNLKGMTNKISTTVVPTKNRDINVTASTNPNVHMELPSESDNSSTEEYFTTTQPANSFSTENSSLISVISKIRKNIRTYPKFTSKINESERPKDVNNRDLSQRFCSCQKNEICMLDENSGTSVCRKPIDNDDPTGCGGLCALETEACQLVDKVRGVRVCRLLTLVTCSPDEWRCRNGLCVPAEARCDGSIQCYDRSDETYCECDLTKQFRCGHSISCFSHTKLCDGVIDCWDGYDEVNCTTECPTDQFTCTDGQCISSSRFCDGLADCADGSDEPDGCGGNCGAHEIRCKNHRCVPRTVQCDGTDNCGDLTDEMHCPK</sequence>
<accession>A0A2H1WWB0</accession>
<evidence type="ECO:0000256" key="5">
    <source>
        <dbReference type="ARBA" id="ARBA00023136"/>
    </source>
</evidence>
<keyword evidence="2 10" id="KW-0812">Transmembrane</keyword>
<evidence type="ECO:0000256" key="2">
    <source>
        <dbReference type="ARBA" id="ARBA00022692"/>
    </source>
</evidence>
<keyword evidence="5 10" id="KW-0472">Membrane</keyword>
<evidence type="ECO:0000256" key="9">
    <source>
        <dbReference type="PROSITE-ProRule" id="PRU00124"/>
    </source>
</evidence>
<evidence type="ECO:0000256" key="4">
    <source>
        <dbReference type="ARBA" id="ARBA00022989"/>
    </source>
</evidence>
<keyword evidence="8" id="KW-0325">Glycoprotein</keyword>
<evidence type="ECO:0000256" key="3">
    <source>
        <dbReference type="ARBA" id="ARBA00022737"/>
    </source>
</evidence>
<comment type="subcellular location">
    <subcellularLocation>
        <location evidence="1">Membrane</location>
        <topology evidence="1">Single-pass membrane protein</topology>
    </subcellularLocation>
</comment>
<gene>
    <name evidence="11" type="ORF">SFRICE_004549</name>
</gene>
<dbReference type="PANTHER" id="PTHR22722">
    <property type="entry name" value="LOW-DENSITY LIPOPROTEIN RECEPTOR-RELATED PROTEIN 2-RELATED"/>
    <property type="match status" value="1"/>
</dbReference>
<dbReference type="CDD" id="cd00112">
    <property type="entry name" value="LDLa"/>
    <property type="match status" value="4"/>
</dbReference>
<feature type="disulfide bond" evidence="9">
    <location>
        <begin position="499"/>
        <end position="517"/>
    </location>
</feature>
<evidence type="ECO:0000256" key="7">
    <source>
        <dbReference type="ARBA" id="ARBA00023170"/>
    </source>
</evidence>
<feature type="transmembrane region" description="Helical" evidence="10">
    <location>
        <begin position="188"/>
        <end position="208"/>
    </location>
</feature>
<feature type="disulfide bond" evidence="9">
    <location>
        <begin position="384"/>
        <end position="402"/>
    </location>
</feature>
<evidence type="ECO:0000256" key="1">
    <source>
        <dbReference type="ARBA" id="ARBA00004167"/>
    </source>
</evidence>
<feature type="disulfide bond" evidence="9">
    <location>
        <begin position="434"/>
        <end position="449"/>
    </location>
</feature>
<keyword evidence="4 10" id="KW-1133">Transmembrane helix</keyword>
<dbReference type="InterPro" id="IPR051221">
    <property type="entry name" value="LDLR-related"/>
</dbReference>
<dbReference type="InterPro" id="IPR023415">
    <property type="entry name" value="LDLR_class-A_CS"/>
</dbReference>
<evidence type="ECO:0000256" key="6">
    <source>
        <dbReference type="ARBA" id="ARBA00023157"/>
    </source>
</evidence>
<feature type="disulfide bond" evidence="9">
    <location>
        <begin position="377"/>
        <end position="389"/>
    </location>
</feature>
<keyword evidence="7" id="KW-0675">Receptor</keyword>
<dbReference type="PROSITE" id="PS01209">
    <property type="entry name" value="LDLRA_1"/>
    <property type="match status" value="2"/>
</dbReference>